<proteinExistence type="predicted"/>
<comment type="caution">
    <text evidence="1">The sequence shown here is derived from an EMBL/GenBank/DDBJ whole genome shotgun (WGS) entry which is preliminary data.</text>
</comment>
<protein>
    <submittedName>
        <fullName evidence="1">Uncharacterized protein</fullName>
    </submittedName>
</protein>
<dbReference type="AlphaFoldDB" id="A0A5T1T0X1"/>
<evidence type="ECO:0000313" key="1">
    <source>
        <dbReference type="EMBL" id="EAL5700124.1"/>
    </source>
</evidence>
<accession>A0A5T1T0X1</accession>
<organism evidence="1">
    <name type="scientific">Campylobacter jejuni</name>
    <dbReference type="NCBI Taxonomy" id="197"/>
    <lineage>
        <taxon>Bacteria</taxon>
        <taxon>Pseudomonadati</taxon>
        <taxon>Campylobacterota</taxon>
        <taxon>Epsilonproteobacteria</taxon>
        <taxon>Campylobacterales</taxon>
        <taxon>Campylobacteraceae</taxon>
        <taxon>Campylobacter</taxon>
    </lineage>
</organism>
<sequence length="79" mass="9119">MNNKRKVREYLSYTEKYLSYVLFICIGSCFVALMLSAVIDSDFYSLFIILFLTTTVSPLICIGLVKLIEKLIKIINKDK</sequence>
<dbReference type="EMBL" id="AACPJH010000031">
    <property type="protein sequence ID" value="EAL5700124.1"/>
    <property type="molecule type" value="Genomic_DNA"/>
</dbReference>
<reference evidence="1" key="1">
    <citation type="submission" date="2018-07" db="EMBL/GenBank/DDBJ databases">
        <authorList>
            <consortium name="PulseNet: The National Subtyping Network for Foodborne Disease Surveillance"/>
            <person name="Tarr C.L."/>
            <person name="Trees E."/>
            <person name="Katz L.S."/>
            <person name="Carleton-Romer H.A."/>
            <person name="Stroika S."/>
            <person name="Kucerova Z."/>
            <person name="Roache K.F."/>
            <person name="Sabol A.L."/>
            <person name="Besser J."/>
            <person name="Gerner-Smidt P."/>
        </authorList>
    </citation>
    <scope>NUCLEOTIDE SEQUENCE</scope>
    <source>
        <strain evidence="1">PNUSAC005012</strain>
    </source>
</reference>
<name>A0A5T1T0X1_CAMJU</name>
<gene>
    <name evidence="1" type="ORF">DR713_07640</name>
</gene>